<gene>
    <name evidence="1" type="ORF">ASPCADRAFT_519477</name>
</gene>
<dbReference type="AlphaFoldDB" id="A0A1R3R6E1"/>
<proteinExistence type="predicted"/>
<reference evidence="2" key="1">
    <citation type="journal article" date="2017" name="Genome Biol.">
        <title>Comparative genomics reveals high biological diversity and specific adaptations in the industrially and medically important fungal genus Aspergillus.</title>
        <authorList>
            <person name="de Vries R.P."/>
            <person name="Riley R."/>
            <person name="Wiebenga A."/>
            <person name="Aguilar-Osorio G."/>
            <person name="Amillis S."/>
            <person name="Uchima C.A."/>
            <person name="Anderluh G."/>
            <person name="Asadollahi M."/>
            <person name="Askin M."/>
            <person name="Barry K."/>
            <person name="Battaglia E."/>
            <person name="Bayram O."/>
            <person name="Benocci T."/>
            <person name="Braus-Stromeyer S.A."/>
            <person name="Caldana C."/>
            <person name="Canovas D."/>
            <person name="Cerqueira G.C."/>
            <person name="Chen F."/>
            <person name="Chen W."/>
            <person name="Choi C."/>
            <person name="Clum A."/>
            <person name="Dos Santos R.A."/>
            <person name="Damasio A.R."/>
            <person name="Diallinas G."/>
            <person name="Emri T."/>
            <person name="Fekete E."/>
            <person name="Flipphi M."/>
            <person name="Freyberg S."/>
            <person name="Gallo A."/>
            <person name="Gournas C."/>
            <person name="Habgood R."/>
            <person name="Hainaut M."/>
            <person name="Harispe M.L."/>
            <person name="Henrissat B."/>
            <person name="Hilden K.S."/>
            <person name="Hope R."/>
            <person name="Hossain A."/>
            <person name="Karabika E."/>
            <person name="Karaffa L."/>
            <person name="Karanyi Z."/>
            <person name="Krasevec N."/>
            <person name="Kuo A."/>
            <person name="Kusch H."/>
            <person name="LaButti K."/>
            <person name="Lagendijk E.L."/>
            <person name="Lapidus A."/>
            <person name="Levasseur A."/>
            <person name="Lindquist E."/>
            <person name="Lipzen A."/>
            <person name="Logrieco A.F."/>
            <person name="MacCabe A."/>
            <person name="Maekelae M.R."/>
            <person name="Malavazi I."/>
            <person name="Melin P."/>
            <person name="Meyer V."/>
            <person name="Mielnichuk N."/>
            <person name="Miskei M."/>
            <person name="Molnar A.P."/>
            <person name="Mule G."/>
            <person name="Ngan C.Y."/>
            <person name="Orejas M."/>
            <person name="Orosz E."/>
            <person name="Ouedraogo J.P."/>
            <person name="Overkamp K.M."/>
            <person name="Park H.-S."/>
            <person name="Perrone G."/>
            <person name="Piumi F."/>
            <person name="Punt P.J."/>
            <person name="Ram A.F."/>
            <person name="Ramon A."/>
            <person name="Rauscher S."/>
            <person name="Record E."/>
            <person name="Riano-Pachon D.M."/>
            <person name="Robert V."/>
            <person name="Roehrig J."/>
            <person name="Ruller R."/>
            <person name="Salamov A."/>
            <person name="Salih N.S."/>
            <person name="Samson R.A."/>
            <person name="Sandor E."/>
            <person name="Sanguinetti M."/>
            <person name="Schuetze T."/>
            <person name="Sepcic K."/>
            <person name="Shelest E."/>
            <person name="Sherlock G."/>
            <person name="Sophianopoulou V."/>
            <person name="Squina F.M."/>
            <person name="Sun H."/>
            <person name="Susca A."/>
            <person name="Todd R.B."/>
            <person name="Tsang A."/>
            <person name="Unkles S.E."/>
            <person name="van de Wiele N."/>
            <person name="van Rossen-Uffink D."/>
            <person name="Oliveira J.V."/>
            <person name="Vesth T.C."/>
            <person name="Visser J."/>
            <person name="Yu J.-H."/>
            <person name="Zhou M."/>
            <person name="Andersen M.R."/>
            <person name="Archer D.B."/>
            <person name="Baker S.E."/>
            <person name="Benoit I."/>
            <person name="Brakhage A.A."/>
            <person name="Braus G.H."/>
            <person name="Fischer R."/>
            <person name="Frisvad J.C."/>
            <person name="Goldman G.H."/>
            <person name="Houbraken J."/>
            <person name="Oakley B."/>
            <person name="Pocsi I."/>
            <person name="Scazzocchio C."/>
            <person name="Seiboth B."/>
            <person name="vanKuyk P.A."/>
            <person name="Wortman J."/>
            <person name="Dyer P.S."/>
            <person name="Grigoriev I.V."/>
        </authorList>
    </citation>
    <scope>NUCLEOTIDE SEQUENCE [LARGE SCALE GENOMIC DNA]</scope>
    <source>
        <strain evidence="2">ITEM 5010</strain>
    </source>
</reference>
<protein>
    <recommendedName>
        <fullName evidence="3">SnoaL-like domain-containing protein</fullName>
    </recommendedName>
</protein>
<evidence type="ECO:0008006" key="3">
    <source>
        <dbReference type="Google" id="ProtNLM"/>
    </source>
</evidence>
<organism evidence="1 2">
    <name type="scientific">Aspergillus carbonarius (strain ITEM 5010)</name>
    <dbReference type="NCBI Taxonomy" id="602072"/>
    <lineage>
        <taxon>Eukaryota</taxon>
        <taxon>Fungi</taxon>
        <taxon>Dikarya</taxon>
        <taxon>Ascomycota</taxon>
        <taxon>Pezizomycotina</taxon>
        <taxon>Eurotiomycetes</taxon>
        <taxon>Eurotiomycetidae</taxon>
        <taxon>Eurotiales</taxon>
        <taxon>Aspergillaceae</taxon>
        <taxon>Aspergillus</taxon>
        <taxon>Aspergillus subgen. Circumdati</taxon>
    </lineage>
</organism>
<dbReference type="EMBL" id="KV907609">
    <property type="protein sequence ID" value="OOF90039.1"/>
    <property type="molecule type" value="Genomic_DNA"/>
</dbReference>
<dbReference type="OMA" id="ENCTHAW"/>
<name>A0A1R3R6E1_ASPC5</name>
<sequence length="183" mass="21239">MAYSTTPAFITRTKGWDPARTHPAMRWMEKCTHAWDTRQSWSTPYSDWVTEDFTFVKPNGEQFTGGESAWESMKAEYAMFKLSHHVPTWVCVVEVEDGWEFIGEGMLYIDLPEEGQKEKTVRDLGGRAWDLGIDSMFRFHFVRYQGAVNDGLRIKRFQFYSDSGPVLGEMLKRGIMTTQDLLK</sequence>
<evidence type="ECO:0000313" key="1">
    <source>
        <dbReference type="EMBL" id="OOF90039.1"/>
    </source>
</evidence>
<accession>A0A1R3R6E1</accession>
<dbReference type="OrthoDB" id="5271918at2759"/>
<dbReference type="VEuPathDB" id="FungiDB:ASPCADRAFT_519477"/>
<dbReference type="Proteomes" id="UP000188318">
    <property type="component" value="Unassembled WGS sequence"/>
</dbReference>
<evidence type="ECO:0000313" key="2">
    <source>
        <dbReference type="Proteomes" id="UP000188318"/>
    </source>
</evidence>
<keyword evidence="2" id="KW-1185">Reference proteome</keyword>